<dbReference type="Gene3D" id="3.40.50.880">
    <property type="match status" value="1"/>
</dbReference>
<evidence type="ECO:0000256" key="3">
    <source>
        <dbReference type="ARBA" id="ARBA00022598"/>
    </source>
</evidence>
<dbReference type="EMBL" id="DSTK01000039">
    <property type="protein sequence ID" value="HFK98297.1"/>
    <property type="molecule type" value="Genomic_DNA"/>
</dbReference>
<dbReference type="GO" id="GO:0005524">
    <property type="term" value="F:ATP binding"/>
    <property type="evidence" value="ECO:0007669"/>
    <property type="project" value="UniProtKB-UniRule"/>
</dbReference>
<dbReference type="CDD" id="cd05388">
    <property type="entry name" value="CobB_N"/>
    <property type="match status" value="1"/>
</dbReference>
<dbReference type="PANTHER" id="PTHR43873:SF1">
    <property type="entry name" value="COBYRINATE A,C-DIAMIDE SYNTHASE"/>
    <property type="match status" value="1"/>
</dbReference>
<dbReference type="AlphaFoldDB" id="A0A832A0E1"/>
<comment type="pathway">
    <text evidence="8">Cofactor biosynthesis; adenosylcobalamin biosynthesis; cob(II)yrinate a,c-diamide from sirohydrochlorin (anaerobic route): step 10/10.</text>
</comment>
<comment type="miscellaneous">
    <text evidence="8">The a and c carboxylates of cobyrinate are activated for nucleophilic attack via formation of a phosphorylated intermediate by ATP. CbiA catalyzes first the amidation of the c-carboxylate, and then that of the a-carboxylate.</text>
</comment>
<keyword evidence="6 8" id="KW-0460">Magnesium</keyword>
<dbReference type="UniPathway" id="UPA00148">
    <property type="reaction ID" value="UER00231"/>
</dbReference>
<dbReference type="GO" id="GO:0042242">
    <property type="term" value="F:cobyrinic acid a,c-diamide synthase activity"/>
    <property type="evidence" value="ECO:0007669"/>
    <property type="project" value="UniProtKB-UniRule"/>
</dbReference>
<dbReference type="Pfam" id="PF01656">
    <property type="entry name" value="CbiA"/>
    <property type="match status" value="1"/>
</dbReference>
<dbReference type="PROSITE" id="PS51274">
    <property type="entry name" value="GATASE_COBBQ"/>
    <property type="match status" value="1"/>
</dbReference>
<dbReference type="CDD" id="cd03130">
    <property type="entry name" value="GATase1_CobB"/>
    <property type="match status" value="1"/>
</dbReference>
<comment type="catalytic activity">
    <reaction evidence="8">
        <text>cob(II)yrinate + 2 L-glutamine + 2 ATP + 2 H2O = cob(II)yrinate a,c diamide + 2 L-glutamate + 2 ADP + 2 phosphate + 2 H(+)</text>
        <dbReference type="Rhea" id="RHEA:26289"/>
        <dbReference type="ChEBI" id="CHEBI:15377"/>
        <dbReference type="ChEBI" id="CHEBI:15378"/>
        <dbReference type="ChEBI" id="CHEBI:29985"/>
        <dbReference type="ChEBI" id="CHEBI:30616"/>
        <dbReference type="ChEBI" id="CHEBI:43474"/>
        <dbReference type="ChEBI" id="CHEBI:58359"/>
        <dbReference type="ChEBI" id="CHEBI:58537"/>
        <dbReference type="ChEBI" id="CHEBI:58894"/>
        <dbReference type="ChEBI" id="CHEBI:456216"/>
        <dbReference type="EC" id="6.3.5.11"/>
    </reaction>
</comment>
<protein>
    <recommendedName>
        <fullName evidence="8">Cobyrinate a,c-diamide synthase</fullName>
        <ecNumber evidence="8">6.3.5.11</ecNumber>
    </recommendedName>
    <alternativeName>
        <fullName evidence="8">Cobyrinic acid a,c-diamide synthetase</fullName>
    </alternativeName>
</protein>
<sequence length="484" mass="52347">MRRTWIVSAYRWGFVIAAPHSGSGKTTVTLAVLAALRKRGLTVQPFKVGPDFIDPGLHTRVTGRTSRNLDGWMLSREMNRALFARAAATADGAVVEGVMGLFDGYDGTSEAGSTAEMAKWLRLPVVLVVDARSMARSVAALVHGFCTFDPELRWAGVIFNRVGSEAHLAFLKDAMTATHPEIPVLGGFPRDDAVKLPERHLGLVTAEESPLDEAFLDRLARAAETHLDLDALLAVSALPFDTDQAASLQSMGALESALRDPSRDRDGGAGAVIAVARDAAFCFYYQDNLDLLETYGVRLRFFSPLAGETLPKDAGGLYLGGGYPEVHAASLRQNERFFDDLRAFAAAGRPIYAECGGLMVLSQAIELLSGEIVPMTGLLPFATRMLPTRKALGYTEVLLTKPCLLGDAGTRLRGHEFHYSEIVGDPNPASLSLCYRLTARKYRPAQDEGYQVGSVLASYVHLHWGSAPHAAARFADAARKALEK</sequence>
<keyword evidence="5 8" id="KW-0067">ATP-binding</keyword>
<dbReference type="NCBIfam" id="TIGR00379">
    <property type="entry name" value="cobB"/>
    <property type="match status" value="1"/>
</dbReference>
<keyword evidence="2 8" id="KW-0169">Cobalamin biosynthesis</keyword>
<comment type="domain">
    <text evidence="8">Comprises of two domains. The C-terminal domain contains the binding site for glutamine and catalyzes the hydrolysis of this substrate to glutamate and ammonia. The N-terminal domain is anticipated to bind ATP and cobyrinate and catalyzes the ultimate synthesis of the diamide product. The ammonia produced via the glutaminase domain is probably translocated to the adjacent domain via a molecular tunnel, where it reacts with an activated intermediate.</text>
</comment>
<dbReference type="Pfam" id="PF07685">
    <property type="entry name" value="GATase_3"/>
    <property type="match status" value="1"/>
</dbReference>
<dbReference type="SUPFAM" id="SSF52540">
    <property type="entry name" value="P-loop containing nucleoside triphosphate hydrolases"/>
    <property type="match status" value="1"/>
</dbReference>
<reference evidence="11" key="1">
    <citation type="journal article" date="2020" name="mSystems">
        <title>Genome- and Community-Level Interaction Insights into Carbon Utilization and Element Cycling Functions of Hydrothermarchaeota in Hydrothermal Sediment.</title>
        <authorList>
            <person name="Zhou Z."/>
            <person name="Liu Y."/>
            <person name="Xu W."/>
            <person name="Pan J."/>
            <person name="Luo Z.H."/>
            <person name="Li M."/>
        </authorList>
    </citation>
    <scope>NUCLEOTIDE SEQUENCE [LARGE SCALE GENOMIC DNA]</scope>
    <source>
        <strain evidence="11">SpSt-456</strain>
    </source>
</reference>
<gene>
    <name evidence="8" type="primary">cbiA</name>
    <name evidence="11" type="ORF">ENS06_13375</name>
</gene>
<dbReference type="HAMAP" id="MF_00027">
    <property type="entry name" value="CobB_CbiA"/>
    <property type="match status" value="1"/>
</dbReference>
<accession>A0A832A0E1</accession>
<comment type="cofactor">
    <cofactor evidence="1 8">
        <name>Mg(2+)</name>
        <dbReference type="ChEBI" id="CHEBI:18420"/>
    </cofactor>
</comment>
<keyword evidence="4 8" id="KW-0547">Nucleotide-binding</keyword>
<evidence type="ECO:0000256" key="2">
    <source>
        <dbReference type="ARBA" id="ARBA00022573"/>
    </source>
</evidence>
<dbReference type="PANTHER" id="PTHR43873">
    <property type="entry name" value="COBYRINATE A,C-DIAMIDE SYNTHASE"/>
    <property type="match status" value="1"/>
</dbReference>
<evidence type="ECO:0000256" key="8">
    <source>
        <dbReference type="HAMAP-Rule" id="MF_00027"/>
    </source>
</evidence>
<feature type="domain" description="CobB/CobQ-like glutamine amidotransferase" evidence="10">
    <location>
        <begin position="273"/>
        <end position="466"/>
    </location>
</feature>
<name>A0A832A0E1_9BACT</name>
<dbReference type="EC" id="6.3.5.11" evidence="8"/>
<dbReference type="SUPFAM" id="SSF52317">
    <property type="entry name" value="Class I glutamine amidotransferase-like"/>
    <property type="match status" value="1"/>
</dbReference>
<dbReference type="InterPro" id="IPR029062">
    <property type="entry name" value="Class_I_gatase-like"/>
</dbReference>
<proteinExistence type="inferred from homology"/>
<organism evidence="11">
    <name type="scientific">Desulfacinum infernum</name>
    <dbReference type="NCBI Taxonomy" id="35837"/>
    <lineage>
        <taxon>Bacteria</taxon>
        <taxon>Pseudomonadati</taxon>
        <taxon>Thermodesulfobacteriota</taxon>
        <taxon>Syntrophobacteria</taxon>
        <taxon>Syntrophobacterales</taxon>
        <taxon>Syntrophobacteraceae</taxon>
        <taxon>Desulfacinum</taxon>
    </lineage>
</organism>
<comment type="caution">
    <text evidence="11">The sequence shown here is derived from an EMBL/GenBank/DDBJ whole genome shotgun (WGS) entry which is preliminary data.</text>
</comment>
<comment type="similarity">
    <text evidence="8">Belongs to the CobB/CbiA family.</text>
</comment>
<evidence type="ECO:0000259" key="9">
    <source>
        <dbReference type="Pfam" id="PF01656"/>
    </source>
</evidence>
<evidence type="ECO:0000256" key="6">
    <source>
        <dbReference type="ARBA" id="ARBA00022842"/>
    </source>
</evidence>
<keyword evidence="3 8" id="KW-0436">Ligase</keyword>
<evidence type="ECO:0000313" key="11">
    <source>
        <dbReference type="EMBL" id="HFK98297.1"/>
    </source>
</evidence>
<feature type="site" description="Increases nucleophilicity of active site Cys" evidence="8">
    <location>
        <position position="461"/>
    </location>
</feature>
<evidence type="ECO:0000256" key="5">
    <source>
        <dbReference type="ARBA" id="ARBA00022840"/>
    </source>
</evidence>
<dbReference type="InterPro" id="IPR027417">
    <property type="entry name" value="P-loop_NTPase"/>
</dbReference>
<dbReference type="GO" id="GO:0009236">
    <property type="term" value="P:cobalamin biosynthetic process"/>
    <property type="evidence" value="ECO:0007669"/>
    <property type="project" value="UniProtKB-UniRule"/>
</dbReference>
<feature type="domain" description="CobQ/CobB/MinD/ParA nucleotide binding" evidence="9">
    <location>
        <begin position="15"/>
        <end position="201"/>
    </location>
</feature>
<keyword evidence="7 8" id="KW-0315">Glutamine amidotransferase</keyword>
<evidence type="ECO:0000256" key="1">
    <source>
        <dbReference type="ARBA" id="ARBA00001946"/>
    </source>
</evidence>
<dbReference type="InterPro" id="IPR002586">
    <property type="entry name" value="CobQ/CobB/MinD/ParA_Nub-bd_dom"/>
</dbReference>
<feature type="active site" description="Nucleophile" evidence="8">
    <location>
        <position position="355"/>
    </location>
</feature>
<comment type="function">
    <text evidence="8">Catalyzes the ATP-dependent amidation of the two carboxylate groups at positions a and c of cobyrinate, using either L-glutamine or ammonia as the nitrogen source.</text>
</comment>
<dbReference type="NCBIfam" id="NF002204">
    <property type="entry name" value="PRK01077.1"/>
    <property type="match status" value="1"/>
</dbReference>
<evidence type="ECO:0000259" key="10">
    <source>
        <dbReference type="Pfam" id="PF07685"/>
    </source>
</evidence>
<dbReference type="InterPro" id="IPR011698">
    <property type="entry name" value="GATase_3"/>
</dbReference>
<evidence type="ECO:0000256" key="7">
    <source>
        <dbReference type="ARBA" id="ARBA00022962"/>
    </source>
</evidence>
<dbReference type="Gene3D" id="3.40.50.300">
    <property type="entry name" value="P-loop containing nucleotide triphosphate hydrolases"/>
    <property type="match status" value="1"/>
</dbReference>
<dbReference type="InterPro" id="IPR004484">
    <property type="entry name" value="CbiA/CobB_synth"/>
</dbReference>
<evidence type="ECO:0000256" key="4">
    <source>
        <dbReference type="ARBA" id="ARBA00022741"/>
    </source>
</evidence>